<reference evidence="2 3" key="1">
    <citation type="journal article" date="2023" name="Virus Evol.">
        <title>Computational host range prediction-The good, the bad, and the ugly.</title>
        <authorList>
            <person name="Howell A.A."/>
            <person name="Versoza C.J."/>
            <person name="Pfeifer S.P."/>
        </authorList>
    </citation>
    <scope>NUCLEOTIDE SEQUENCE [LARGE SCALE GENOMIC DNA]</scope>
    <source>
        <strain evidence="2 3">1610/1b</strain>
    </source>
</reference>
<protein>
    <submittedName>
        <fullName evidence="2">VOC family protein</fullName>
    </submittedName>
</protein>
<organism evidence="2 3">
    <name type="scientific">Gordonia hydrophobica</name>
    <dbReference type="NCBI Taxonomy" id="40516"/>
    <lineage>
        <taxon>Bacteria</taxon>
        <taxon>Bacillati</taxon>
        <taxon>Actinomycetota</taxon>
        <taxon>Actinomycetes</taxon>
        <taxon>Mycobacteriales</taxon>
        <taxon>Gordoniaceae</taxon>
        <taxon>Gordonia</taxon>
    </lineage>
</organism>
<dbReference type="SUPFAM" id="SSF54593">
    <property type="entry name" value="Glyoxalase/Bleomycin resistance protein/Dihydroxybiphenyl dioxygenase"/>
    <property type="match status" value="2"/>
</dbReference>
<evidence type="ECO:0000313" key="2">
    <source>
        <dbReference type="EMBL" id="WYY09533.1"/>
    </source>
</evidence>
<proteinExistence type="predicted"/>
<dbReference type="Gene3D" id="3.10.180.10">
    <property type="entry name" value="2,3-Dihydroxybiphenyl 1,2-Dioxygenase, domain 1"/>
    <property type="match status" value="2"/>
</dbReference>
<dbReference type="PANTHER" id="PTHR33993">
    <property type="entry name" value="GLYOXALASE-RELATED"/>
    <property type="match status" value="1"/>
</dbReference>
<dbReference type="Pfam" id="PF00903">
    <property type="entry name" value="Glyoxalase"/>
    <property type="match status" value="2"/>
</dbReference>
<dbReference type="RefSeq" id="WP_066169185.1">
    <property type="nucleotide sequence ID" value="NZ_CP136137.1"/>
</dbReference>
<dbReference type="PROSITE" id="PS51819">
    <property type="entry name" value="VOC"/>
    <property type="match status" value="2"/>
</dbReference>
<dbReference type="CDD" id="cd07247">
    <property type="entry name" value="SgaA_N_like"/>
    <property type="match status" value="2"/>
</dbReference>
<sequence>MPVYSAPPGAPIWFDLMSSDVDRATAFYNAIFGWSAEEPSADFGGYRNFTANGNRVAGLMPMAGSDTEPTNVWAVYFRSDDAAATTASVTEHGGTVIVPPMAVGDMGTMAVYIDPAGGAFGVWQPGTHPGFVEHGEPGTPYWFDEMSMDYDASTAFYRNLFGWTLEDVGTGGGGGGPDRYSVVHPTGEDDGVAGIMAAAGMFGEGHPSFWQVYITVDDVDAVLAKVTDLGGEILMPADESPWGTLASFKDPMGAAICIGKPPAGM</sequence>
<accession>A0ABZ2U7I9</accession>
<dbReference type="InterPro" id="IPR037523">
    <property type="entry name" value="VOC_core"/>
</dbReference>
<feature type="domain" description="VOC" evidence="1">
    <location>
        <begin position="139"/>
        <end position="261"/>
    </location>
</feature>
<keyword evidence="3" id="KW-1185">Reference proteome</keyword>
<feature type="domain" description="VOC" evidence="1">
    <location>
        <begin position="10"/>
        <end position="125"/>
    </location>
</feature>
<gene>
    <name evidence="2" type="ORF">RVF87_04370</name>
</gene>
<dbReference type="InterPro" id="IPR052164">
    <property type="entry name" value="Anthracycline_SecMetBiosynth"/>
</dbReference>
<dbReference type="InterPro" id="IPR029068">
    <property type="entry name" value="Glyas_Bleomycin-R_OHBP_Dase"/>
</dbReference>
<dbReference type="PANTHER" id="PTHR33993:SF10">
    <property type="entry name" value="CONSERVED PROTEIN"/>
    <property type="match status" value="1"/>
</dbReference>
<dbReference type="Proteomes" id="UP001479933">
    <property type="component" value="Chromosome"/>
</dbReference>
<dbReference type="InterPro" id="IPR004360">
    <property type="entry name" value="Glyas_Fos-R_dOase_dom"/>
</dbReference>
<dbReference type="EMBL" id="CP136137">
    <property type="protein sequence ID" value="WYY09533.1"/>
    <property type="molecule type" value="Genomic_DNA"/>
</dbReference>
<evidence type="ECO:0000259" key="1">
    <source>
        <dbReference type="PROSITE" id="PS51819"/>
    </source>
</evidence>
<evidence type="ECO:0000313" key="3">
    <source>
        <dbReference type="Proteomes" id="UP001479933"/>
    </source>
</evidence>
<name>A0ABZ2U7I9_9ACTN</name>